<accession>A0A225AFT7</accession>
<evidence type="ECO:0000256" key="2">
    <source>
        <dbReference type="SAM" id="MobiDB-lite"/>
    </source>
</evidence>
<feature type="region of interest" description="Disordered" evidence="2">
    <location>
        <begin position="33"/>
        <end position="81"/>
    </location>
</feature>
<dbReference type="Pfam" id="PF01613">
    <property type="entry name" value="Flavin_Reduct"/>
    <property type="match status" value="1"/>
</dbReference>
<dbReference type="InterPro" id="IPR012349">
    <property type="entry name" value="Split_barrel_FMN-bd"/>
</dbReference>
<proteinExistence type="predicted"/>
<feature type="compositionally biased region" description="Low complexity" evidence="2">
    <location>
        <begin position="42"/>
        <end position="55"/>
    </location>
</feature>
<reference evidence="4 5" key="1">
    <citation type="submission" date="2015-06" db="EMBL/GenBank/DDBJ databases">
        <title>Talaromyces atroroseus IBT 11181 draft genome.</title>
        <authorList>
            <person name="Rasmussen K.B."/>
            <person name="Rasmussen S."/>
            <person name="Petersen B."/>
            <person name="Sicheritz-Ponten T."/>
            <person name="Mortensen U.H."/>
            <person name="Thrane U."/>
        </authorList>
    </citation>
    <scope>NUCLEOTIDE SEQUENCE [LARGE SCALE GENOMIC DNA]</scope>
    <source>
        <strain evidence="4 5">IBT 11181</strain>
    </source>
</reference>
<dbReference type="GeneID" id="31004585"/>
<gene>
    <name evidence="4" type="ORF">UA08_04830</name>
</gene>
<dbReference type="InterPro" id="IPR050268">
    <property type="entry name" value="NADH-dep_flavin_reductase"/>
</dbReference>
<dbReference type="EMBL" id="LFMY01000006">
    <property type="protein sequence ID" value="OKL60212.1"/>
    <property type="molecule type" value="Genomic_DNA"/>
</dbReference>
<comment type="caution">
    <text evidence="4">The sequence shown here is derived from an EMBL/GenBank/DDBJ whole genome shotgun (WGS) entry which is preliminary data.</text>
</comment>
<dbReference type="GO" id="GO:0042602">
    <property type="term" value="F:riboflavin reductase (NADPH) activity"/>
    <property type="evidence" value="ECO:0007669"/>
    <property type="project" value="TreeGrafter"/>
</dbReference>
<dbReference type="AlphaFoldDB" id="A0A225AFT7"/>
<organism evidence="4 5">
    <name type="scientific">Talaromyces atroroseus</name>
    <dbReference type="NCBI Taxonomy" id="1441469"/>
    <lineage>
        <taxon>Eukaryota</taxon>
        <taxon>Fungi</taxon>
        <taxon>Dikarya</taxon>
        <taxon>Ascomycota</taxon>
        <taxon>Pezizomycotina</taxon>
        <taxon>Eurotiomycetes</taxon>
        <taxon>Eurotiomycetidae</taxon>
        <taxon>Eurotiales</taxon>
        <taxon>Trichocomaceae</taxon>
        <taxon>Talaromyces</taxon>
        <taxon>Talaromyces sect. Trachyspermi</taxon>
    </lineage>
</organism>
<evidence type="ECO:0000259" key="3">
    <source>
        <dbReference type="SMART" id="SM00903"/>
    </source>
</evidence>
<feature type="domain" description="Flavin reductase like" evidence="3">
    <location>
        <begin position="89"/>
        <end position="296"/>
    </location>
</feature>
<dbReference type="SMART" id="SM00903">
    <property type="entry name" value="Flavin_Reduct"/>
    <property type="match status" value="1"/>
</dbReference>
<name>A0A225AFT7_TALAT</name>
<dbReference type="Gene3D" id="2.30.110.10">
    <property type="entry name" value="Electron Transport, Fmn-binding Protein, Chain A"/>
    <property type="match status" value="1"/>
</dbReference>
<evidence type="ECO:0000313" key="5">
    <source>
        <dbReference type="Proteomes" id="UP000214365"/>
    </source>
</evidence>
<dbReference type="RefSeq" id="XP_020120333.1">
    <property type="nucleotide sequence ID" value="XM_020267142.1"/>
</dbReference>
<sequence>MKLLMPQFSARGAARRNVLYEISTSQFTCPCQISPRFRSSQPLSSTTSRPFSSTPYKRSRHIEKEIETTPPTPSPEPDSSLSHQIRLLMRRIPHPVAIITAYSSTTSKSKTQRKPKPTPTPRGMTVSSFNTVTLHPKPIITFNVRQPSETLSALQSSGRFLVHLLAPQSRMARLAHDFSRGNANLDLGGFEFVDYNYNREISSEKDTATILPRLVRRRAQTHVDQANSNNNDDKNNDTIEEEDFTFVLDCEYLPEKSVRVYDHVIVLGTVEKILSSAAATATAADGLARHAKEDFCLMYADTRFWKMGEEV</sequence>
<dbReference type="GO" id="GO:0010181">
    <property type="term" value="F:FMN binding"/>
    <property type="evidence" value="ECO:0007669"/>
    <property type="project" value="InterPro"/>
</dbReference>
<evidence type="ECO:0000313" key="4">
    <source>
        <dbReference type="EMBL" id="OKL60212.1"/>
    </source>
</evidence>
<dbReference type="InterPro" id="IPR002563">
    <property type="entry name" value="Flavin_Rdtase-like_dom"/>
</dbReference>
<dbReference type="Proteomes" id="UP000214365">
    <property type="component" value="Unassembled WGS sequence"/>
</dbReference>
<feature type="region of interest" description="Disordered" evidence="2">
    <location>
        <begin position="103"/>
        <end position="124"/>
    </location>
</feature>
<dbReference type="PANTHER" id="PTHR30466">
    <property type="entry name" value="FLAVIN REDUCTASE"/>
    <property type="match status" value="1"/>
</dbReference>
<dbReference type="PANTHER" id="PTHR30466:SF1">
    <property type="entry name" value="FMN REDUCTASE (NADH) RUTF"/>
    <property type="match status" value="1"/>
</dbReference>
<dbReference type="SUPFAM" id="SSF50475">
    <property type="entry name" value="FMN-binding split barrel"/>
    <property type="match status" value="1"/>
</dbReference>
<protein>
    <recommendedName>
        <fullName evidence="3">Flavin reductase like domain-containing protein</fullName>
    </recommendedName>
</protein>
<dbReference type="OrthoDB" id="2015405at2759"/>
<keyword evidence="5" id="KW-1185">Reference proteome</keyword>
<dbReference type="STRING" id="1441469.A0A225AFT7"/>
<evidence type="ECO:0000256" key="1">
    <source>
        <dbReference type="ARBA" id="ARBA00023002"/>
    </source>
</evidence>
<keyword evidence="1" id="KW-0560">Oxidoreductase</keyword>